<evidence type="ECO:0000256" key="1">
    <source>
        <dbReference type="HAMAP-Rule" id="MF_01360"/>
    </source>
</evidence>
<comment type="similarity">
    <text evidence="1">Belongs to the UPF0367 family.</text>
</comment>
<organism evidence="2 3">
    <name type="scientific">[Phormidium ambiguum] IAM M-71</name>
    <dbReference type="NCBI Taxonomy" id="454136"/>
    <lineage>
        <taxon>Bacteria</taxon>
        <taxon>Bacillati</taxon>
        <taxon>Cyanobacteriota</taxon>
        <taxon>Cyanophyceae</taxon>
        <taxon>Oscillatoriophycideae</taxon>
        <taxon>Aerosakkonematales</taxon>
        <taxon>Aerosakkonemataceae</taxon>
        <taxon>Floridanema</taxon>
    </lineage>
</organism>
<dbReference type="STRING" id="454136.NIES2119_13435"/>
<accession>A0A1U7IKF9</accession>
<dbReference type="OrthoDB" id="516864at2"/>
<dbReference type="AlphaFoldDB" id="A0A1U7IKF9"/>
<reference evidence="2 3" key="1">
    <citation type="submission" date="2016-11" db="EMBL/GenBank/DDBJ databases">
        <title>Draft Genome Sequences of Nine Cyanobacterial Strains from Diverse Habitats.</title>
        <authorList>
            <person name="Zhu T."/>
            <person name="Hou S."/>
            <person name="Lu X."/>
            <person name="Hess W.R."/>
        </authorList>
    </citation>
    <scope>NUCLEOTIDE SEQUENCE [LARGE SCALE GENOMIC DNA]</scope>
    <source>
        <strain evidence="2 3">IAM M-71</strain>
    </source>
</reference>
<dbReference type="Pfam" id="PF26132">
    <property type="entry name" value="UPF0367"/>
    <property type="match status" value="1"/>
</dbReference>
<dbReference type="Proteomes" id="UP000185860">
    <property type="component" value="Unassembled WGS sequence"/>
</dbReference>
<dbReference type="HAMAP" id="MF_01360">
    <property type="entry name" value="UPF0367"/>
    <property type="match status" value="1"/>
</dbReference>
<gene>
    <name evidence="2" type="ORF">NIES2119_13435</name>
</gene>
<evidence type="ECO:0000313" key="3">
    <source>
        <dbReference type="Proteomes" id="UP000185860"/>
    </source>
</evidence>
<dbReference type="NCBIfam" id="NF010236">
    <property type="entry name" value="PRK13683.1"/>
    <property type="match status" value="1"/>
</dbReference>
<dbReference type="InterPro" id="IPR020885">
    <property type="entry name" value="UPF0367"/>
</dbReference>
<sequence length="89" mass="9735">MFTIDLTLKNTPFPYSVQRKEESDAIALYNQILGAMGSNDPKILELTCEKQTEKKIAILTSEILALQLSQKSSTASAGRPPGFLMMAGE</sequence>
<comment type="caution">
    <text evidence="2">The sequence shown here is derived from an EMBL/GenBank/DDBJ whole genome shotgun (WGS) entry which is preliminary data.</text>
</comment>
<dbReference type="EMBL" id="MRCE01000011">
    <property type="protein sequence ID" value="OKH37700.1"/>
    <property type="molecule type" value="Genomic_DNA"/>
</dbReference>
<proteinExistence type="inferred from homology"/>
<protein>
    <recommendedName>
        <fullName evidence="1">UPF0367 protein NIES2119_13435</fullName>
    </recommendedName>
</protein>
<dbReference type="RefSeq" id="WP_073593987.1">
    <property type="nucleotide sequence ID" value="NZ_MRCE01000011.1"/>
</dbReference>
<name>A0A1U7IKF9_9CYAN</name>
<evidence type="ECO:0000313" key="2">
    <source>
        <dbReference type="EMBL" id="OKH37700.1"/>
    </source>
</evidence>